<dbReference type="RefSeq" id="WP_254571164.1">
    <property type="nucleotide sequence ID" value="NZ_CP098502.1"/>
</dbReference>
<dbReference type="Pfam" id="PF04191">
    <property type="entry name" value="PEMT"/>
    <property type="match status" value="1"/>
</dbReference>
<name>A0ABY5DR08_9ACTN</name>
<evidence type="ECO:0000256" key="3">
    <source>
        <dbReference type="ARBA" id="ARBA00022989"/>
    </source>
</evidence>
<accession>A0ABY5DR08</accession>
<dbReference type="PANTHER" id="PTHR12714">
    <property type="entry name" value="PROTEIN-S ISOPRENYLCYSTEINE O-METHYLTRANSFERASE"/>
    <property type="match status" value="1"/>
</dbReference>
<evidence type="ECO:0000313" key="6">
    <source>
        <dbReference type="EMBL" id="UTI64463.1"/>
    </source>
</evidence>
<dbReference type="PANTHER" id="PTHR12714:SF24">
    <property type="entry name" value="SLR1182 PROTEIN"/>
    <property type="match status" value="1"/>
</dbReference>
<evidence type="ECO:0000256" key="4">
    <source>
        <dbReference type="ARBA" id="ARBA00023136"/>
    </source>
</evidence>
<protein>
    <submittedName>
        <fullName evidence="6">Isoprenylcysteine carboxylmethyltransferase family protein</fullName>
    </submittedName>
</protein>
<keyword evidence="3 5" id="KW-1133">Transmembrane helix</keyword>
<sequence length="173" mass="18001">MGRRAAALASAVFFLLGPGLEAGAGPALLTGGFARGDDLPVQPAWSVLGALLVCAGLLVVVRAFVAFVLEGRGSPTPAAPTGALVVSGAYRWVRNPMYVATAAVVVGEGLLLARPVLFVAAAAYVATLALVTRRIEEPALARRFGPAYAEYRAAVPGWWPRRRPWSPPATPVD</sequence>
<keyword evidence="7" id="KW-1185">Reference proteome</keyword>
<proteinExistence type="predicted"/>
<evidence type="ECO:0000313" key="7">
    <source>
        <dbReference type="Proteomes" id="UP001056035"/>
    </source>
</evidence>
<dbReference type="InterPro" id="IPR007318">
    <property type="entry name" value="Phopholipid_MeTrfase"/>
</dbReference>
<dbReference type="Gene3D" id="1.20.120.1630">
    <property type="match status" value="1"/>
</dbReference>
<evidence type="ECO:0000256" key="1">
    <source>
        <dbReference type="ARBA" id="ARBA00004127"/>
    </source>
</evidence>
<comment type="subcellular location">
    <subcellularLocation>
        <location evidence="1">Endomembrane system</location>
        <topology evidence="1">Multi-pass membrane protein</topology>
    </subcellularLocation>
</comment>
<feature type="transmembrane region" description="Helical" evidence="5">
    <location>
        <begin position="47"/>
        <end position="69"/>
    </location>
</feature>
<dbReference type="EMBL" id="CP098502">
    <property type="protein sequence ID" value="UTI64463.1"/>
    <property type="molecule type" value="Genomic_DNA"/>
</dbReference>
<keyword evidence="2 5" id="KW-0812">Transmembrane</keyword>
<evidence type="ECO:0000256" key="2">
    <source>
        <dbReference type="ARBA" id="ARBA00022692"/>
    </source>
</evidence>
<dbReference type="Proteomes" id="UP001056035">
    <property type="component" value="Chromosome"/>
</dbReference>
<evidence type="ECO:0000256" key="5">
    <source>
        <dbReference type="SAM" id="Phobius"/>
    </source>
</evidence>
<keyword evidence="4 5" id="KW-0472">Membrane</keyword>
<feature type="transmembrane region" description="Helical" evidence="5">
    <location>
        <begin position="113"/>
        <end position="132"/>
    </location>
</feature>
<reference evidence="6 7" key="1">
    <citation type="submission" date="2022-06" db="EMBL/GenBank/DDBJ databases">
        <title>Paraconexibacter antarcticus.</title>
        <authorList>
            <person name="Kim C.S."/>
        </authorList>
    </citation>
    <scope>NUCLEOTIDE SEQUENCE [LARGE SCALE GENOMIC DNA]</scope>
    <source>
        <strain evidence="6 7">02-257</strain>
    </source>
</reference>
<gene>
    <name evidence="6" type="ORF">NBH00_24385</name>
</gene>
<organism evidence="6 7">
    <name type="scientific">Paraconexibacter antarcticus</name>
    <dbReference type="NCBI Taxonomy" id="2949664"/>
    <lineage>
        <taxon>Bacteria</taxon>
        <taxon>Bacillati</taxon>
        <taxon>Actinomycetota</taxon>
        <taxon>Thermoleophilia</taxon>
        <taxon>Solirubrobacterales</taxon>
        <taxon>Paraconexibacteraceae</taxon>
        <taxon>Paraconexibacter</taxon>
    </lineage>
</organism>